<feature type="chain" id="PRO_5007286179" evidence="6">
    <location>
        <begin position="24"/>
        <end position="475"/>
    </location>
</feature>
<dbReference type="InterPro" id="IPR034030">
    <property type="entry name" value="ZnMc_salivary_gland_MPs"/>
</dbReference>
<dbReference type="CDD" id="cd04272">
    <property type="entry name" value="ZnMc_salivary_gland_MPs"/>
    <property type="match status" value="1"/>
</dbReference>
<keyword evidence="2" id="KW-0378">Hydrolase</keyword>
<comment type="caution">
    <text evidence="5">Lacks conserved residue(s) required for the propagation of feature annotation.</text>
</comment>
<keyword evidence="5" id="KW-0479">Metal-binding</keyword>
<protein>
    <submittedName>
        <fullName evidence="8">Reprolysin</fullName>
    </submittedName>
</protein>
<evidence type="ECO:0000259" key="7">
    <source>
        <dbReference type="PROSITE" id="PS50215"/>
    </source>
</evidence>
<evidence type="ECO:0000256" key="1">
    <source>
        <dbReference type="ARBA" id="ARBA00022670"/>
    </source>
</evidence>
<dbReference type="SUPFAM" id="SSF55486">
    <property type="entry name" value="Metalloproteases ('zincins'), catalytic domain"/>
    <property type="match status" value="1"/>
</dbReference>
<dbReference type="EMBL" id="GEDV01006277">
    <property type="protein sequence ID" value="JAP82280.1"/>
    <property type="molecule type" value="Transcribed_RNA"/>
</dbReference>
<evidence type="ECO:0000256" key="2">
    <source>
        <dbReference type="ARBA" id="ARBA00022801"/>
    </source>
</evidence>
<name>A0A131YUX1_RHIAP</name>
<dbReference type="InterPro" id="IPR024079">
    <property type="entry name" value="MetalloPept_cat_dom_sf"/>
</dbReference>
<dbReference type="PROSITE" id="PS50215">
    <property type="entry name" value="ADAM_MEPRO"/>
    <property type="match status" value="1"/>
</dbReference>
<feature type="active site" evidence="5">
    <location>
        <position position="334"/>
    </location>
</feature>
<keyword evidence="4" id="KW-0482">Metalloprotease</keyword>
<organism evidence="8">
    <name type="scientific">Rhipicephalus appendiculatus</name>
    <name type="common">Brown ear tick</name>
    <dbReference type="NCBI Taxonomy" id="34631"/>
    <lineage>
        <taxon>Eukaryota</taxon>
        <taxon>Metazoa</taxon>
        <taxon>Ecdysozoa</taxon>
        <taxon>Arthropoda</taxon>
        <taxon>Chelicerata</taxon>
        <taxon>Arachnida</taxon>
        <taxon>Acari</taxon>
        <taxon>Parasitiformes</taxon>
        <taxon>Ixodida</taxon>
        <taxon>Ixodoidea</taxon>
        <taxon>Ixodidae</taxon>
        <taxon>Rhipicephalinae</taxon>
        <taxon>Rhipicephalus</taxon>
        <taxon>Rhipicephalus</taxon>
    </lineage>
</organism>
<evidence type="ECO:0000313" key="8">
    <source>
        <dbReference type="EMBL" id="JAP82280.1"/>
    </source>
</evidence>
<dbReference type="PANTHER" id="PTHR11905">
    <property type="entry name" value="ADAM A DISINTEGRIN AND METALLOPROTEASE DOMAIN"/>
    <property type="match status" value="1"/>
</dbReference>
<evidence type="ECO:0000256" key="4">
    <source>
        <dbReference type="ARBA" id="ARBA00023049"/>
    </source>
</evidence>
<reference evidence="8" key="1">
    <citation type="journal article" date="2016" name="Ticks Tick Borne Dis.">
        <title>De novo assembly and annotation of the salivary gland transcriptome of Rhipicephalus appendiculatus male and female ticks during blood feeding.</title>
        <authorList>
            <person name="de Castro M.H."/>
            <person name="de Klerk D."/>
            <person name="Pienaar R."/>
            <person name="Latif A.A."/>
            <person name="Rees D.J."/>
            <person name="Mans B.J."/>
        </authorList>
    </citation>
    <scope>NUCLEOTIDE SEQUENCE</scope>
    <source>
        <tissue evidence="8">Salivary glands</tissue>
    </source>
</reference>
<feature type="binding site" evidence="5">
    <location>
        <position position="337"/>
    </location>
    <ligand>
        <name>Zn(2+)</name>
        <dbReference type="ChEBI" id="CHEBI:29105"/>
        <note>catalytic</note>
    </ligand>
</feature>
<feature type="binding site" evidence="5">
    <location>
        <position position="343"/>
    </location>
    <ligand>
        <name>Zn(2+)</name>
        <dbReference type="ChEBI" id="CHEBI:29105"/>
        <note>catalytic</note>
    </ligand>
</feature>
<feature type="signal peptide" evidence="6">
    <location>
        <begin position="1"/>
        <end position="23"/>
    </location>
</feature>
<dbReference type="GO" id="GO:0046872">
    <property type="term" value="F:metal ion binding"/>
    <property type="evidence" value="ECO:0007669"/>
    <property type="project" value="UniProtKB-KW"/>
</dbReference>
<dbReference type="PANTHER" id="PTHR11905:SF159">
    <property type="entry name" value="ADAM METALLOPROTEASE"/>
    <property type="match status" value="1"/>
</dbReference>
<accession>A0A131YUX1</accession>
<evidence type="ECO:0000256" key="3">
    <source>
        <dbReference type="ARBA" id="ARBA00022833"/>
    </source>
</evidence>
<feature type="binding site" evidence="5">
    <location>
        <position position="333"/>
    </location>
    <ligand>
        <name>Zn(2+)</name>
        <dbReference type="ChEBI" id="CHEBI:29105"/>
        <note>catalytic</note>
    </ligand>
</feature>
<keyword evidence="6" id="KW-0732">Signal</keyword>
<keyword evidence="1" id="KW-0645">Protease</keyword>
<evidence type="ECO:0000256" key="5">
    <source>
        <dbReference type="PROSITE-ProRule" id="PRU00276"/>
    </source>
</evidence>
<dbReference type="GO" id="GO:0006509">
    <property type="term" value="P:membrane protein ectodomain proteolysis"/>
    <property type="evidence" value="ECO:0007669"/>
    <property type="project" value="TreeGrafter"/>
</dbReference>
<sequence>MYNTEIIMLTFIALSRLILCCYAVTEEQHVYPRILDERSTSGNLVLKLTEKITLNLERSTILADNLLFVTTSKDLHEVETIDTSHIQKTIFHDTHYQSSVSVRQSDDTVEVEGIINDNLRIRPLPQGERSTDGQMLHAIFEVPTVKENITEARQDILHLGMSDRDDINGYREDLSSPQARASGVDKFPVELHIISDKEHQRSYKKNEELISYLAVMMNAVSLRYLDMMNPKITFLLVGVTRAKDHDFGRNNGGEIEAAEMLRGLGQYRREGRIPGNFDVVYLLTGLDMIRFSKGKKIKGIAGRAKMSTACTERSLGEGEDTPHAYSGVNTLAHELAHTLGSDHDETPECPWEEGYLMSYVDGGLRKYKLSRCSQNSIRQYVGKLSDSCIRVLNGRNYMKDHRKFPGQTIRKLYYCRRLMRNRSKGQKIVVQKAADCDIKCCRLAESYMSCLTHKMLDGMACGSGKTCRRGVCGYH</sequence>
<evidence type="ECO:0000256" key="6">
    <source>
        <dbReference type="SAM" id="SignalP"/>
    </source>
</evidence>
<dbReference type="Gene3D" id="3.40.390.10">
    <property type="entry name" value="Collagenase (Catalytic Domain)"/>
    <property type="match status" value="1"/>
</dbReference>
<dbReference type="AlphaFoldDB" id="A0A131YUX1"/>
<feature type="domain" description="Peptidase M12B" evidence="7">
    <location>
        <begin position="187"/>
        <end position="393"/>
    </location>
</feature>
<dbReference type="InterPro" id="IPR001590">
    <property type="entry name" value="Peptidase_M12B"/>
</dbReference>
<dbReference type="GO" id="GO:0004222">
    <property type="term" value="F:metalloendopeptidase activity"/>
    <property type="evidence" value="ECO:0007669"/>
    <property type="project" value="InterPro"/>
</dbReference>
<proteinExistence type="predicted"/>
<keyword evidence="3 5" id="KW-0862">Zinc</keyword>
<dbReference type="Pfam" id="PF01421">
    <property type="entry name" value="Reprolysin"/>
    <property type="match status" value="1"/>
</dbReference>